<organism evidence="2 3">
    <name type="scientific">Fusarium oxysporum NRRL 32931</name>
    <dbReference type="NCBI Taxonomy" id="660029"/>
    <lineage>
        <taxon>Eukaryota</taxon>
        <taxon>Fungi</taxon>
        <taxon>Dikarya</taxon>
        <taxon>Ascomycota</taxon>
        <taxon>Pezizomycotina</taxon>
        <taxon>Sordariomycetes</taxon>
        <taxon>Hypocreomycetidae</taxon>
        <taxon>Hypocreales</taxon>
        <taxon>Nectriaceae</taxon>
        <taxon>Fusarium</taxon>
        <taxon>Fusarium oxysporum species complex</taxon>
    </lineage>
</organism>
<accession>W9HEC6</accession>
<reference evidence="2 3" key="1">
    <citation type="submission" date="2011-06" db="EMBL/GenBank/DDBJ databases">
        <title>The Genome Sequence of Fusarium oxysporum FOSC 3-a.</title>
        <authorList>
            <consortium name="The Broad Institute Genome Sequencing Platform"/>
            <person name="Ma L.-J."/>
            <person name="Gale L.R."/>
            <person name="Schwartz D.C."/>
            <person name="Zhou S."/>
            <person name="Corby-Kistler H."/>
            <person name="Young S.K."/>
            <person name="Zeng Q."/>
            <person name="Gargeya S."/>
            <person name="Fitzgerald M."/>
            <person name="Haas B."/>
            <person name="Abouelleil A."/>
            <person name="Alvarado L."/>
            <person name="Arachchi H.M."/>
            <person name="Berlin A."/>
            <person name="Brown A."/>
            <person name="Chapman S.B."/>
            <person name="Chen Z."/>
            <person name="Dunbar C."/>
            <person name="Freedman E."/>
            <person name="Gearin G."/>
            <person name="Gellesch M."/>
            <person name="Goldberg J."/>
            <person name="Griggs A."/>
            <person name="Gujja S."/>
            <person name="Heiman D."/>
            <person name="Howarth C."/>
            <person name="Larson L."/>
            <person name="Lui A."/>
            <person name="MacDonald P.J.P."/>
            <person name="Mehta T."/>
            <person name="Montmayeur A."/>
            <person name="Murphy C."/>
            <person name="Neiman D."/>
            <person name="Pearson M."/>
            <person name="Priest M."/>
            <person name="Roberts A."/>
            <person name="Saif S."/>
            <person name="Shea T."/>
            <person name="Shenoy N."/>
            <person name="Sisk P."/>
            <person name="Stolte C."/>
            <person name="Sykes S."/>
            <person name="Wortman J."/>
            <person name="Nusbaum C."/>
            <person name="Birren B."/>
        </authorList>
    </citation>
    <scope>NUCLEOTIDE SEQUENCE [LARGE SCALE GENOMIC DNA]</scope>
    <source>
        <strain evidence="3">FOSC 3-a</strain>
    </source>
</reference>
<evidence type="ECO:0000256" key="1">
    <source>
        <dbReference type="SAM" id="MobiDB-lite"/>
    </source>
</evidence>
<feature type="region of interest" description="Disordered" evidence="1">
    <location>
        <begin position="204"/>
        <end position="226"/>
    </location>
</feature>
<feature type="compositionally biased region" description="Polar residues" evidence="1">
    <location>
        <begin position="69"/>
        <end position="104"/>
    </location>
</feature>
<feature type="compositionally biased region" description="Low complexity" evidence="1">
    <location>
        <begin position="25"/>
        <end position="38"/>
    </location>
</feature>
<evidence type="ECO:0000313" key="2">
    <source>
        <dbReference type="EMBL" id="EWY79364.1"/>
    </source>
</evidence>
<feature type="compositionally biased region" description="Low complexity" evidence="1">
    <location>
        <begin position="110"/>
        <end position="126"/>
    </location>
</feature>
<protein>
    <submittedName>
        <fullName evidence="2">Uncharacterized protein</fullName>
    </submittedName>
</protein>
<proteinExistence type="predicted"/>
<gene>
    <name evidence="2" type="ORF">FOYG_17464</name>
</gene>
<feature type="region of interest" description="Disordered" evidence="1">
    <location>
        <begin position="715"/>
        <end position="772"/>
    </location>
</feature>
<feature type="region of interest" description="Disordered" evidence="1">
    <location>
        <begin position="1"/>
        <end position="165"/>
    </location>
</feature>
<sequence length="1304" mass="146160">MAPERQKAKGTSRMRSKPKDRKGRGVSSSRSSASGVRATRPQDTILRYLQSSSPLPAASERRTPPRVASSGTLRSDFSSATSNSRFASRLSNGSNTGPVATSTAFPEPLSISSSSSSSLSSTVSPSIDESSGNARWRRGRHLDERPSSRSPVRQHYGGKEYIPDSIDDNMIDAAAPDGDVPLNDQSLVFGPDMQMDLAEEDDRSWHMRSTPPCSHEPYPDGMINRANNDRRENIVTRSEHPLNEAHDEERADPVAAELPTRQEIYNWVEEEELDEGEKLARRIVYILTAGLVSCPADQHKGQDASHLATCRRHLHLRETWAGSSARVSGSSFAEREEQSRQFGLDRTVRPLDASVTGLRRDQLPPASRLEAQFAGWHEDKDWSDAEVCLHQDDVPQRKLAPAVHDIDSFLHVTKDPRSLRGPLNICITAQLSLLLSKSIHVRVPIRVGEEIRQVPIYQIPHTVLAHQRPRTVYMFFPRLYDEKRRKKGPVPLREEQNRLFFDGFIRPSIEKIGPHFVHHLPGSYDSVRAASRIARESSGSAAVRGAAFEVPYSEENLPRLWSVMQEALDHAERDMAADGLRPGGSGSVRETEDASRLWQFGDAIFLCSYKDTKLWHQSSGSSIAGVLGDFRARCGVVSLEQEPAASIRSGDPAYGNIRTEPMPWRQTQLVDVASELLPTRSGHTVLARRCCQYNTLRFLYGQSGEALLGRTAPLVEDDADSDWDDETGSIQEDEEGEGESDRGGDGQAPGGRGSEEDQAAGEGWKPPRIPRAVTTEYPVHMLRDSICITSEPRRTSPIFRRGVSYVQSYTVEEGNFNVAAVWAFSHPNIFNLAHSDEAWAAVARKGNIKASRQEAERALSQSIQRMASNLEDSSRGYGWRIELRITTTLAAQLRPAEEAWWQLIKRANRLSNEPGAVAVRPDRDAFYVLAAADFNAFVRQNIDKHLRLMDYIMSYWARDPCTPQSAASLYAIVTLALRHFINHQPHALARILSAPLTASTRGKIGLGMARSREQRGFAFFPKDVVDWHDLRLHDWATELLQVPQLVIKAHWLEEASLRQSRHLIDQVISLAISKDIRTREQAEDVLGILSQLLIRSYKEAAYLALFPAKGRKKRVPDMDEFEFTLAGVRAKSRAVQGRDCNPPGNHRFFIKHVSTYFAWAWTLADSDISRGHLESQHFRVEAKRAIKAFEQLSRSPFITAKRFLCVLYYRFCQQVLCFPNPDKINGVMSVTAKNGSRTVLCTHVIKPCITIPDDAKLTDTVAAIVLKQDANTHPQQNTYPSHIIYSIKQIRRYLHLPLSGDDLR</sequence>
<feature type="compositionally biased region" description="Acidic residues" evidence="1">
    <location>
        <begin position="715"/>
        <end position="738"/>
    </location>
</feature>
<dbReference type="Proteomes" id="UP000030753">
    <property type="component" value="Unassembled WGS sequence"/>
</dbReference>
<feature type="compositionally biased region" description="Basic residues" evidence="1">
    <location>
        <begin position="8"/>
        <end position="24"/>
    </location>
</feature>
<dbReference type="HOGENOM" id="CLU_271587_0_0_1"/>
<dbReference type="EMBL" id="JH717874">
    <property type="protein sequence ID" value="EWY79364.1"/>
    <property type="molecule type" value="Genomic_DNA"/>
</dbReference>
<evidence type="ECO:0000313" key="3">
    <source>
        <dbReference type="Proteomes" id="UP000030753"/>
    </source>
</evidence>
<dbReference type="OrthoDB" id="5090998at2759"/>
<name>W9HEC6_FUSOX</name>